<dbReference type="GO" id="GO:0032993">
    <property type="term" value="C:protein-DNA complex"/>
    <property type="evidence" value="ECO:0007669"/>
    <property type="project" value="TreeGrafter"/>
</dbReference>
<evidence type="ECO:0000256" key="10">
    <source>
        <dbReference type="ARBA" id="ARBA00067337"/>
    </source>
</evidence>
<dbReference type="PATRIC" id="fig|1156935.5.peg.49"/>
<evidence type="ECO:0000256" key="11">
    <source>
        <dbReference type="PROSITE-ProRule" id="PRU00169"/>
    </source>
</evidence>
<gene>
    <name evidence="15" type="ORF">QWE_00250</name>
</gene>
<accession>K2PKV9</accession>
<keyword evidence="7" id="KW-0010">Activator</keyword>
<comment type="function">
    <text evidence="9">VirG is required for the positive regulation of at least two vir loci encoded by the Ti plasmid of A.tumefaciens.</text>
</comment>
<dbReference type="PANTHER" id="PTHR48111:SF4">
    <property type="entry name" value="DNA-BINDING DUAL TRANSCRIPTIONAL REGULATOR OMPR"/>
    <property type="match status" value="1"/>
</dbReference>
<dbReference type="InterPro" id="IPR036388">
    <property type="entry name" value="WH-like_DNA-bd_sf"/>
</dbReference>
<dbReference type="CDD" id="cd00383">
    <property type="entry name" value="trans_reg_C"/>
    <property type="match status" value="1"/>
</dbReference>
<dbReference type="AlphaFoldDB" id="K2PKV9"/>
<comment type="subcellular location">
    <subcellularLocation>
        <location evidence="1">Cytoplasm</location>
    </subcellularLocation>
</comment>
<protein>
    <recommendedName>
        <fullName evidence="10">Regulatory protein VirG</fullName>
    </recommendedName>
</protein>
<dbReference type="GO" id="GO:0005829">
    <property type="term" value="C:cytosol"/>
    <property type="evidence" value="ECO:0007669"/>
    <property type="project" value="TreeGrafter"/>
</dbReference>
<evidence type="ECO:0000256" key="12">
    <source>
        <dbReference type="PROSITE-ProRule" id="PRU01091"/>
    </source>
</evidence>
<dbReference type="InterPro" id="IPR001789">
    <property type="entry name" value="Sig_transdc_resp-reg_receiver"/>
</dbReference>
<dbReference type="Gene3D" id="1.10.10.10">
    <property type="entry name" value="Winged helix-like DNA-binding domain superfamily/Winged helix DNA-binding domain"/>
    <property type="match status" value="1"/>
</dbReference>
<dbReference type="InterPro" id="IPR001867">
    <property type="entry name" value="OmpR/PhoB-type_DNA-bd"/>
</dbReference>
<evidence type="ECO:0000313" key="15">
    <source>
        <dbReference type="EMBL" id="EKF61588.1"/>
    </source>
</evidence>
<evidence type="ECO:0000313" key="16">
    <source>
        <dbReference type="Proteomes" id="UP000007123"/>
    </source>
</evidence>
<dbReference type="SUPFAM" id="SSF46894">
    <property type="entry name" value="C-terminal effector domain of the bipartite response regulators"/>
    <property type="match status" value="1"/>
</dbReference>
<keyword evidence="5" id="KW-0805">Transcription regulation</keyword>
<evidence type="ECO:0000256" key="8">
    <source>
        <dbReference type="ARBA" id="ARBA00023163"/>
    </source>
</evidence>
<keyword evidence="2" id="KW-0963">Cytoplasm</keyword>
<evidence type="ECO:0000256" key="7">
    <source>
        <dbReference type="ARBA" id="ARBA00023159"/>
    </source>
</evidence>
<dbReference type="SUPFAM" id="SSF52172">
    <property type="entry name" value="CheY-like"/>
    <property type="match status" value="1"/>
</dbReference>
<evidence type="ECO:0000256" key="3">
    <source>
        <dbReference type="ARBA" id="ARBA00022553"/>
    </source>
</evidence>
<name>K2PKV9_9HYPH</name>
<dbReference type="EMBL" id="ALJF01000001">
    <property type="protein sequence ID" value="EKF61588.1"/>
    <property type="molecule type" value="Genomic_DNA"/>
</dbReference>
<keyword evidence="3 11" id="KW-0597">Phosphoprotein</keyword>
<evidence type="ECO:0000259" key="13">
    <source>
        <dbReference type="PROSITE" id="PS50110"/>
    </source>
</evidence>
<organism evidence="15 16">
    <name type="scientific">Agrobacterium albertimagni AOL15</name>
    <dbReference type="NCBI Taxonomy" id="1156935"/>
    <lineage>
        <taxon>Bacteria</taxon>
        <taxon>Pseudomonadati</taxon>
        <taxon>Pseudomonadota</taxon>
        <taxon>Alphaproteobacteria</taxon>
        <taxon>Hyphomicrobiales</taxon>
        <taxon>Rhizobiaceae</taxon>
        <taxon>Rhizobium/Agrobacterium group</taxon>
        <taxon>Agrobacterium</taxon>
    </lineage>
</organism>
<dbReference type="PROSITE" id="PS51755">
    <property type="entry name" value="OMPR_PHOB"/>
    <property type="match status" value="1"/>
</dbReference>
<reference evidence="15 16" key="1">
    <citation type="journal article" date="2012" name="J. Bacteriol.">
        <title>Draft Genome Sequence of Agrobacterium albertimagni Strain AOL15.</title>
        <authorList>
            <person name="Trimble W.L."/>
            <person name="Phung le T."/>
            <person name="Meyer F."/>
            <person name="Gilbert J.A."/>
            <person name="Silver S."/>
        </authorList>
    </citation>
    <scope>NUCLEOTIDE SEQUENCE [LARGE SCALE GENOMIC DNA]</scope>
    <source>
        <strain evidence="15 16">AOL15</strain>
    </source>
</reference>
<evidence type="ECO:0000256" key="9">
    <source>
        <dbReference type="ARBA" id="ARBA00053604"/>
    </source>
</evidence>
<dbReference type="PROSITE" id="PS50110">
    <property type="entry name" value="RESPONSE_REGULATORY"/>
    <property type="match status" value="1"/>
</dbReference>
<dbReference type="InterPro" id="IPR011006">
    <property type="entry name" value="CheY-like_superfamily"/>
</dbReference>
<dbReference type="FunFam" id="1.10.10.10:FF:000099">
    <property type="entry name" value="Two-component system response regulator TorR"/>
    <property type="match status" value="1"/>
</dbReference>
<dbReference type="Proteomes" id="UP000007123">
    <property type="component" value="Unassembled WGS sequence"/>
</dbReference>
<evidence type="ECO:0000259" key="14">
    <source>
        <dbReference type="PROSITE" id="PS51755"/>
    </source>
</evidence>
<dbReference type="STRING" id="1156935.QWE_00250"/>
<feature type="modified residue" description="4-aspartylphosphate" evidence="11">
    <location>
        <position position="63"/>
    </location>
</feature>
<dbReference type="InterPro" id="IPR016032">
    <property type="entry name" value="Sig_transdc_resp-reg_C-effctor"/>
</dbReference>
<dbReference type="SMART" id="SM00862">
    <property type="entry name" value="Trans_reg_C"/>
    <property type="match status" value="1"/>
</dbReference>
<evidence type="ECO:0000256" key="2">
    <source>
        <dbReference type="ARBA" id="ARBA00022490"/>
    </source>
</evidence>
<feature type="domain" description="Response regulatory" evidence="13">
    <location>
        <begin position="1"/>
        <end position="128"/>
    </location>
</feature>
<dbReference type="PANTHER" id="PTHR48111">
    <property type="entry name" value="REGULATOR OF RPOS"/>
    <property type="match status" value="1"/>
</dbReference>
<keyword evidence="6 12" id="KW-0238">DNA-binding</keyword>
<sequence length="255" mass="28363">MPSGVETGLADRRAELLVLLRRSERSKRIINALQGDYLVKRVSSTSALRATLFVQGSDLLLVDSLAQGQEDMAQFCRNIRLTSSVAIIALIDTEDPEAHIEVLEAGADECFPKTLSIREIKVRISGLMRRMRLSHAAGSLSGVLRFSGWSIDPHRRLVTDPSGQTVDLTTAEFDLLWAFCRNSGKPLSRHQLLGFTRAGAAGPLERSIDVHVSRLRRKIEFNPRRPIMLRTVRLGGYIFTPRVEGLTDQSDRSDG</sequence>
<evidence type="ECO:0000256" key="4">
    <source>
        <dbReference type="ARBA" id="ARBA00023012"/>
    </source>
</evidence>
<evidence type="ECO:0000256" key="5">
    <source>
        <dbReference type="ARBA" id="ARBA00023015"/>
    </source>
</evidence>
<dbReference type="eggNOG" id="COG0745">
    <property type="taxonomic scope" value="Bacteria"/>
</dbReference>
<evidence type="ECO:0000256" key="6">
    <source>
        <dbReference type="ARBA" id="ARBA00023125"/>
    </source>
</evidence>
<proteinExistence type="predicted"/>
<dbReference type="InterPro" id="IPR039420">
    <property type="entry name" value="WalR-like"/>
</dbReference>
<dbReference type="Pfam" id="PF00486">
    <property type="entry name" value="Trans_reg_C"/>
    <property type="match status" value="1"/>
</dbReference>
<feature type="domain" description="OmpR/PhoB-type" evidence="14">
    <location>
        <begin position="141"/>
        <end position="241"/>
    </location>
</feature>
<dbReference type="GO" id="GO:0000976">
    <property type="term" value="F:transcription cis-regulatory region binding"/>
    <property type="evidence" value="ECO:0007669"/>
    <property type="project" value="TreeGrafter"/>
</dbReference>
<dbReference type="GO" id="GO:0000156">
    <property type="term" value="F:phosphorelay response regulator activity"/>
    <property type="evidence" value="ECO:0007669"/>
    <property type="project" value="TreeGrafter"/>
</dbReference>
<dbReference type="GO" id="GO:0006355">
    <property type="term" value="P:regulation of DNA-templated transcription"/>
    <property type="evidence" value="ECO:0007669"/>
    <property type="project" value="InterPro"/>
</dbReference>
<keyword evidence="4" id="KW-0902">Two-component regulatory system</keyword>
<keyword evidence="8" id="KW-0804">Transcription</keyword>
<dbReference type="Gene3D" id="3.40.50.2300">
    <property type="match status" value="1"/>
</dbReference>
<evidence type="ECO:0000256" key="1">
    <source>
        <dbReference type="ARBA" id="ARBA00004496"/>
    </source>
</evidence>
<comment type="caution">
    <text evidence="15">The sequence shown here is derived from an EMBL/GenBank/DDBJ whole genome shotgun (WGS) entry which is preliminary data.</text>
</comment>
<keyword evidence="16" id="KW-1185">Reference proteome</keyword>
<feature type="DNA-binding region" description="OmpR/PhoB-type" evidence="12">
    <location>
        <begin position="141"/>
        <end position="241"/>
    </location>
</feature>